<protein>
    <submittedName>
        <fullName evidence="1">Uncharacterized protein</fullName>
    </submittedName>
</protein>
<proteinExistence type="predicted"/>
<gene>
    <name evidence="1" type="ORF">CCMSSC00406_0009271</name>
</gene>
<reference evidence="1 2" key="1">
    <citation type="journal article" date="2021" name="Appl. Environ. Microbiol.">
        <title>Genetic linkage and physical mapping for an oyster mushroom Pleurotus cornucopiae and QTL analysis for the trait cap color.</title>
        <authorList>
            <person name="Zhang Y."/>
            <person name="Gao W."/>
            <person name="Sonnenberg A."/>
            <person name="Chen Q."/>
            <person name="Zhang J."/>
            <person name="Huang C."/>
        </authorList>
    </citation>
    <scope>NUCLEOTIDE SEQUENCE [LARGE SCALE GENOMIC DNA]</scope>
    <source>
        <strain evidence="1">CCMSSC00406</strain>
    </source>
</reference>
<keyword evidence="2" id="KW-1185">Reference proteome</keyword>
<evidence type="ECO:0000313" key="1">
    <source>
        <dbReference type="EMBL" id="KAG9223380.1"/>
    </source>
</evidence>
<comment type="caution">
    <text evidence="1">The sequence shown here is derived from an EMBL/GenBank/DDBJ whole genome shotgun (WGS) entry which is preliminary data.</text>
</comment>
<dbReference type="Proteomes" id="UP000824881">
    <property type="component" value="Unassembled WGS sequence"/>
</dbReference>
<name>A0ACB7J003_PLECO</name>
<accession>A0ACB7J003</accession>
<organism evidence="1 2">
    <name type="scientific">Pleurotus cornucopiae</name>
    <name type="common">Cornucopia mushroom</name>
    <dbReference type="NCBI Taxonomy" id="5321"/>
    <lineage>
        <taxon>Eukaryota</taxon>
        <taxon>Fungi</taxon>
        <taxon>Dikarya</taxon>
        <taxon>Basidiomycota</taxon>
        <taxon>Agaricomycotina</taxon>
        <taxon>Agaricomycetes</taxon>
        <taxon>Agaricomycetidae</taxon>
        <taxon>Agaricales</taxon>
        <taxon>Pleurotineae</taxon>
        <taxon>Pleurotaceae</taxon>
        <taxon>Pleurotus</taxon>
    </lineage>
</organism>
<sequence>MIVLSIGKHEFKPQQLGKLIPSVNAKATTMTYTLEDSALHAMDTTPIKDLPNFSSFMRALGVYFQILYRDEPPIKSTLVYSQWAHYLVNYPDSKYVLTLLHIIQYGAAIGFAGNDKPQMCRNLKTAVEHPDVINKDMDILCNNGRINGPFSSPPHPAVINHLSWPPGNSINDGILDSKGHIVYKAVSQAIITIRCLGRSSLLAKLDLKDAFRHIPLHAADYHLISCFWDGAFYKYLVLIFELKSAPYIFNLFAEGLHWMIQCHIPAELKHYLDNFLPIFAPDTLLALANDAVTWMQALGNSLGLMFQPEKTVWPTTHLEFLGIKLDTDAMEAQLPSDKLAYLKELLDAWSTKTTCNLHELQGLTGFLHFVSQVISYSHAFLRRLIQFSTTFSTPPHSCHHIPRYACCDLRWWSTYASSWNGITLIDTPSVQHHVFTDASSTKGLGGVFNNHWFSTRVPRRFRGSKRDIQFKELYAILQVILRWGHLWQHSHVHFHVDNQAVVAALSDHTNRSPHLVRLLQLILMLAAAMEFHFASSWLSSSNNALADAASRFQYSRLFSLAPNLDMQPSSVNPRTLGIKQTLSTHDLSCSISGTVSRPALGPLTVLVKNCFSNSFGNTQLLSIATAPASQLPNAASWNGPPTLGHVIFNQ</sequence>
<evidence type="ECO:0000313" key="2">
    <source>
        <dbReference type="Proteomes" id="UP000824881"/>
    </source>
</evidence>
<dbReference type="EMBL" id="WQMT02000005">
    <property type="protein sequence ID" value="KAG9223380.1"/>
    <property type="molecule type" value="Genomic_DNA"/>
</dbReference>